<evidence type="ECO:0000256" key="1">
    <source>
        <dbReference type="SAM" id="Phobius"/>
    </source>
</evidence>
<feature type="transmembrane region" description="Helical" evidence="1">
    <location>
        <begin position="235"/>
        <end position="256"/>
    </location>
</feature>
<sequence>MGHNEKKESRICITVIIMSDCLYLWYLMKSFNKYLKTRDWRYIFPIIASLFAFLNNMNDIYNFLFFEILDGDCNFFLICFKITALFNWTPISWLQAYRLIIYTKLFYKKKTYYIISAINIILSGAYTISYYLNFIQYTYEDISKKTNRFMFCTVKQKSDVYTLYLMIFDVCDSAFSLGILVFTAYMALDSIQYLRYQYAKIKRMVEEGFIQLIVLTLSKIICYTLIFYLMKNESMVADVIWDILSVIVIGCSYRLVNVRYERVNYRKDDEGYD</sequence>
<feature type="transmembrane region" description="Helical" evidence="1">
    <location>
        <begin position="12"/>
        <end position="28"/>
    </location>
</feature>
<keyword evidence="1" id="KW-1133">Transmembrane helix</keyword>
<reference evidence="2 3" key="1">
    <citation type="submission" date="2016-08" db="EMBL/GenBank/DDBJ databases">
        <title>A Parts List for Fungal Cellulosomes Revealed by Comparative Genomics.</title>
        <authorList>
            <consortium name="DOE Joint Genome Institute"/>
            <person name="Haitjema C.H."/>
            <person name="Gilmore S.P."/>
            <person name="Henske J.K."/>
            <person name="Solomon K.V."/>
            <person name="De Groot R."/>
            <person name="Kuo A."/>
            <person name="Mondo S.J."/>
            <person name="Salamov A.A."/>
            <person name="Labutti K."/>
            <person name="Zhao Z."/>
            <person name="Chiniquy J."/>
            <person name="Barry K."/>
            <person name="Brewer H.M."/>
            <person name="Purvine S.O."/>
            <person name="Wright A.T."/>
            <person name="Boxma B."/>
            <person name="Van Alen T."/>
            <person name="Hackstein J.H."/>
            <person name="Baker S.E."/>
            <person name="Grigoriev I.V."/>
            <person name="O'Malley M.A."/>
        </authorList>
    </citation>
    <scope>NUCLEOTIDE SEQUENCE [LARGE SCALE GENOMIC DNA]</scope>
    <source>
        <strain evidence="2 3">S4</strain>
    </source>
</reference>
<evidence type="ECO:0008006" key="4">
    <source>
        <dbReference type="Google" id="ProtNLM"/>
    </source>
</evidence>
<evidence type="ECO:0000313" key="2">
    <source>
        <dbReference type="EMBL" id="ORX81502.1"/>
    </source>
</evidence>
<dbReference type="Proteomes" id="UP000193944">
    <property type="component" value="Unassembled WGS sequence"/>
</dbReference>
<keyword evidence="1" id="KW-0472">Membrane</keyword>
<proteinExistence type="predicted"/>
<evidence type="ECO:0000313" key="3">
    <source>
        <dbReference type="Proteomes" id="UP000193944"/>
    </source>
</evidence>
<name>A0A1Y1X711_9FUNG</name>
<dbReference type="AlphaFoldDB" id="A0A1Y1X711"/>
<keyword evidence="3" id="KW-1185">Reference proteome</keyword>
<accession>A0A1Y1X711</accession>
<comment type="caution">
    <text evidence="2">The sequence shown here is derived from an EMBL/GenBank/DDBJ whole genome shotgun (WGS) entry which is preliminary data.</text>
</comment>
<protein>
    <recommendedName>
        <fullName evidence="4">G-protein coupled receptors family 1 profile domain-containing protein</fullName>
    </recommendedName>
</protein>
<feature type="transmembrane region" description="Helical" evidence="1">
    <location>
        <begin position="40"/>
        <end position="55"/>
    </location>
</feature>
<feature type="transmembrane region" description="Helical" evidence="1">
    <location>
        <begin position="75"/>
        <end position="100"/>
    </location>
</feature>
<feature type="transmembrane region" description="Helical" evidence="1">
    <location>
        <begin position="209"/>
        <end position="229"/>
    </location>
</feature>
<gene>
    <name evidence="2" type="ORF">BCR32DRAFT_268245</name>
</gene>
<dbReference type="OrthoDB" id="2133904at2759"/>
<dbReference type="EMBL" id="MCFG01000117">
    <property type="protein sequence ID" value="ORX81502.1"/>
    <property type="molecule type" value="Genomic_DNA"/>
</dbReference>
<feature type="transmembrane region" description="Helical" evidence="1">
    <location>
        <begin position="112"/>
        <end position="132"/>
    </location>
</feature>
<keyword evidence="1" id="KW-0812">Transmembrane</keyword>
<reference evidence="2 3" key="2">
    <citation type="submission" date="2016-08" db="EMBL/GenBank/DDBJ databases">
        <title>Pervasive Adenine N6-methylation of Active Genes in Fungi.</title>
        <authorList>
            <consortium name="DOE Joint Genome Institute"/>
            <person name="Mondo S.J."/>
            <person name="Dannebaum R.O."/>
            <person name="Kuo R.C."/>
            <person name="Labutti K."/>
            <person name="Haridas S."/>
            <person name="Kuo A."/>
            <person name="Salamov A."/>
            <person name="Ahrendt S.R."/>
            <person name="Lipzen A."/>
            <person name="Sullivan W."/>
            <person name="Andreopoulos W.B."/>
            <person name="Clum A."/>
            <person name="Lindquist E."/>
            <person name="Daum C."/>
            <person name="Ramamoorthy G.K."/>
            <person name="Gryganskyi A."/>
            <person name="Culley D."/>
            <person name="Magnuson J.K."/>
            <person name="James T.Y."/>
            <person name="O'Malley M.A."/>
            <person name="Stajich J.E."/>
            <person name="Spatafora J.W."/>
            <person name="Visel A."/>
            <person name="Grigoriev I.V."/>
        </authorList>
    </citation>
    <scope>NUCLEOTIDE SEQUENCE [LARGE SCALE GENOMIC DNA]</scope>
    <source>
        <strain evidence="2 3">S4</strain>
    </source>
</reference>
<feature type="transmembrane region" description="Helical" evidence="1">
    <location>
        <begin position="163"/>
        <end position="188"/>
    </location>
</feature>
<organism evidence="2 3">
    <name type="scientific">Anaeromyces robustus</name>
    <dbReference type="NCBI Taxonomy" id="1754192"/>
    <lineage>
        <taxon>Eukaryota</taxon>
        <taxon>Fungi</taxon>
        <taxon>Fungi incertae sedis</taxon>
        <taxon>Chytridiomycota</taxon>
        <taxon>Chytridiomycota incertae sedis</taxon>
        <taxon>Neocallimastigomycetes</taxon>
        <taxon>Neocallimastigales</taxon>
        <taxon>Neocallimastigaceae</taxon>
        <taxon>Anaeromyces</taxon>
    </lineage>
</organism>